<feature type="compositionally biased region" description="Basic and acidic residues" evidence="1">
    <location>
        <begin position="93"/>
        <end position="113"/>
    </location>
</feature>
<dbReference type="EMBL" id="JABFUD020000025">
    <property type="protein sequence ID" value="KAI5058993.1"/>
    <property type="molecule type" value="Genomic_DNA"/>
</dbReference>
<sequence>MPPVQALNIPALFDCLNKGDKQGFELKVDYLQRVLSHLPVGRMSPAQAPRLSITLMWQWCLCVALSLAGHRPLHFILRLPHNDLHFWLPHEKTEGVSSETKREATQKQSKRCDGGSINGELEGSSYENAYFEF</sequence>
<dbReference type="AlphaFoldDB" id="A0A9D4U0G1"/>
<organism evidence="2 3">
    <name type="scientific">Adiantum capillus-veneris</name>
    <name type="common">Maidenhair fern</name>
    <dbReference type="NCBI Taxonomy" id="13818"/>
    <lineage>
        <taxon>Eukaryota</taxon>
        <taxon>Viridiplantae</taxon>
        <taxon>Streptophyta</taxon>
        <taxon>Embryophyta</taxon>
        <taxon>Tracheophyta</taxon>
        <taxon>Polypodiopsida</taxon>
        <taxon>Polypodiidae</taxon>
        <taxon>Polypodiales</taxon>
        <taxon>Pteridineae</taxon>
        <taxon>Pteridaceae</taxon>
        <taxon>Vittarioideae</taxon>
        <taxon>Adiantum</taxon>
    </lineage>
</organism>
<gene>
    <name evidence="2" type="ORF">GOP47_0025312</name>
</gene>
<name>A0A9D4U0G1_ADICA</name>
<evidence type="ECO:0000313" key="2">
    <source>
        <dbReference type="EMBL" id="KAI5058993.1"/>
    </source>
</evidence>
<comment type="caution">
    <text evidence="2">The sequence shown here is derived from an EMBL/GenBank/DDBJ whole genome shotgun (WGS) entry which is preliminary data.</text>
</comment>
<proteinExistence type="predicted"/>
<keyword evidence="3" id="KW-1185">Reference proteome</keyword>
<dbReference type="Proteomes" id="UP000886520">
    <property type="component" value="Chromosome 25"/>
</dbReference>
<accession>A0A9D4U0G1</accession>
<feature type="region of interest" description="Disordered" evidence="1">
    <location>
        <begin position="93"/>
        <end position="119"/>
    </location>
</feature>
<protein>
    <submittedName>
        <fullName evidence="2">Uncharacterized protein</fullName>
    </submittedName>
</protein>
<evidence type="ECO:0000313" key="3">
    <source>
        <dbReference type="Proteomes" id="UP000886520"/>
    </source>
</evidence>
<evidence type="ECO:0000256" key="1">
    <source>
        <dbReference type="SAM" id="MobiDB-lite"/>
    </source>
</evidence>
<reference evidence="2" key="1">
    <citation type="submission" date="2021-01" db="EMBL/GenBank/DDBJ databases">
        <title>Adiantum capillus-veneris genome.</title>
        <authorList>
            <person name="Fang Y."/>
            <person name="Liao Q."/>
        </authorList>
    </citation>
    <scope>NUCLEOTIDE SEQUENCE</scope>
    <source>
        <strain evidence="2">H3</strain>
        <tissue evidence="2">Leaf</tissue>
    </source>
</reference>